<gene>
    <name evidence="2" type="ORF">DNL40_10170</name>
</gene>
<reference evidence="2 3" key="1">
    <citation type="submission" date="2018-06" db="EMBL/GenBank/DDBJ databases">
        <title>Whole genome sequencing of a novel hydrocarbon degrading bacterial strain, PW21 isolated from oil contaminated produced water sample.</title>
        <authorList>
            <person name="Nagkirti P."/>
            <person name="Shaikh A."/>
            <person name="Gowdaman V."/>
            <person name="Engineer A.E."/>
            <person name="Dagar S."/>
            <person name="Dhakephalkar P.K."/>
        </authorList>
    </citation>
    <scope>NUCLEOTIDE SEQUENCE [LARGE SCALE GENOMIC DNA]</scope>
    <source>
        <strain evidence="2 3">PW21</strain>
    </source>
</reference>
<evidence type="ECO:0000313" key="2">
    <source>
        <dbReference type="EMBL" id="PZR52732.1"/>
    </source>
</evidence>
<evidence type="ECO:0008006" key="4">
    <source>
        <dbReference type="Google" id="ProtNLM"/>
    </source>
</evidence>
<comment type="caution">
    <text evidence="2">The sequence shown here is derived from an EMBL/GenBank/DDBJ whole genome shotgun (WGS) entry which is preliminary data.</text>
</comment>
<dbReference type="Proteomes" id="UP000248783">
    <property type="component" value="Unassembled WGS sequence"/>
</dbReference>
<evidence type="ECO:0000313" key="3">
    <source>
        <dbReference type="Proteomes" id="UP000248783"/>
    </source>
</evidence>
<dbReference type="AlphaFoldDB" id="A0A2W5WP32"/>
<feature type="region of interest" description="Disordered" evidence="1">
    <location>
        <begin position="1"/>
        <end position="28"/>
    </location>
</feature>
<sequence>MHPTPLSALLRPPRTPGPEAGSALLRPDDVGGPGAWSALVRDGVLRRVREDVAVPAAVPLTAALRAASLARAVPPRTVVIGPTAAWVHVGGEAPARLDLGHQPGTHRPEVWAWTDVRSEPGLVADSAPVGGVLVTTPERTAVDVALREPEGTALHLVLALAAAGADLDRALRALEVRTRLVGRPRARRLLAEARGRLAGVA</sequence>
<protein>
    <recommendedName>
        <fullName evidence="4">AbiEi antitoxin C-terminal domain-containing protein</fullName>
    </recommendedName>
</protein>
<dbReference type="EMBL" id="QKWH01000007">
    <property type="protein sequence ID" value="PZR52732.1"/>
    <property type="molecule type" value="Genomic_DNA"/>
</dbReference>
<name>A0A2W5WP32_9MICO</name>
<evidence type="ECO:0000256" key="1">
    <source>
        <dbReference type="SAM" id="MobiDB-lite"/>
    </source>
</evidence>
<organism evidence="2 3">
    <name type="scientific">Xylanimonas oleitrophica</name>
    <dbReference type="NCBI Taxonomy" id="2607479"/>
    <lineage>
        <taxon>Bacteria</taxon>
        <taxon>Bacillati</taxon>
        <taxon>Actinomycetota</taxon>
        <taxon>Actinomycetes</taxon>
        <taxon>Micrococcales</taxon>
        <taxon>Promicromonosporaceae</taxon>
        <taxon>Xylanimonas</taxon>
    </lineage>
</organism>
<accession>A0A2W5WP32</accession>
<keyword evidence="3" id="KW-1185">Reference proteome</keyword>
<proteinExistence type="predicted"/>
<dbReference type="RefSeq" id="WP_111251153.1">
    <property type="nucleotide sequence ID" value="NZ_QKWH01000007.1"/>
</dbReference>